<name>A0A1V1HYT1_9FIRM</name>
<feature type="compositionally biased region" description="Polar residues" evidence="1">
    <location>
        <begin position="121"/>
        <end position="133"/>
    </location>
</feature>
<reference evidence="2 3" key="1">
    <citation type="submission" date="2014-04" db="EMBL/GenBank/DDBJ databases">
        <authorList>
            <person name="Hornung B.V."/>
        </authorList>
    </citation>
    <scope>NUCLEOTIDE SEQUENCE [LARGE SCALE GENOMIC DNA]</scope>
    <source>
        <strain evidence="2 3">CRIB</strain>
    </source>
</reference>
<feature type="compositionally biased region" description="Low complexity" evidence="1">
    <location>
        <begin position="100"/>
        <end position="110"/>
    </location>
</feature>
<dbReference type="EMBL" id="LN555523">
    <property type="protein sequence ID" value="CED93128.1"/>
    <property type="molecule type" value="Genomic_DNA"/>
</dbReference>
<dbReference type="GeneID" id="82204556"/>
<dbReference type="RefSeq" id="WP_180702876.1">
    <property type="nucleotide sequence ID" value="NZ_LN555523.1"/>
</dbReference>
<evidence type="ECO:0000313" key="2">
    <source>
        <dbReference type="EMBL" id="CED93128.1"/>
    </source>
</evidence>
<proteinExistence type="predicted"/>
<organism evidence="2 3">
    <name type="scientific">Romboutsia ilealis</name>
    <dbReference type="NCBI Taxonomy" id="1115758"/>
    <lineage>
        <taxon>Bacteria</taxon>
        <taxon>Bacillati</taxon>
        <taxon>Bacillota</taxon>
        <taxon>Clostridia</taxon>
        <taxon>Peptostreptococcales</taxon>
        <taxon>Peptostreptococcaceae</taxon>
        <taxon>Romboutsia</taxon>
    </lineage>
</organism>
<feature type="compositionally biased region" description="Basic residues" evidence="1">
    <location>
        <begin position="136"/>
        <end position="153"/>
    </location>
</feature>
<dbReference type="Proteomes" id="UP000245622">
    <property type="component" value="Chromosome 1"/>
</dbReference>
<evidence type="ECO:0000256" key="1">
    <source>
        <dbReference type="SAM" id="MobiDB-lite"/>
    </source>
</evidence>
<dbReference type="AlphaFoldDB" id="A0A1V1HYT1"/>
<evidence type="ECO:0000313" key="3">
    <source>
        <dbReference type="Proteomes" id="UP000245622"/>
    </source>
</evidence>
<dbReference type="KEGG" id="ril:CRIB_371"/>
<feature type="region of interest" description="Disordered" evidence="1">
    <location>
        <begin position="84"/>
        <end position="153"/>
    </location>
</feature>
<keyword evidence="3" id="KW-1185">Reference proteome</keyword>
<sequence length="153" mass="17386">MKKVDTEILEKMAKEKNIDKDKIEKIADGYKGKSEGELMDELVKIGKTLEGKEQVVSKLKAFLNEEQRKKLDSVMDKIYDAEVKDKIENKKGKSKKHNPSNDSDTPSSNTKKVKKTKSTKHVQSSPSDNSNETNTHKKTKKVVKKVKRVPKSE</sequence>
<feature type="compositionally biased region" description="Basic residues" evidence="1">
    <location>
        <begin position="111"/>
        <end position="120"/>
    </location>
</feature>
<protein>
    <submittedName>
        <fullName evidence="2">Uncharacterized protein</fullName>
    </submittedName>
</protein>
<accession>A0A1V1HYT1</accession>
<gene>
    <name evidence="2" type="ORF">CRIB_371</name>
</gene>